<keyword evidence="8" id="KW-0676">Redox-active center</keyword>
<dbReference type="SUPFAM" id="SSF52833">
    <property type="entry name" value="Thioredoxin-like"/>
    <property type="match status" value="2"/>
</dbReference>
<dbReference type="InterPro" id="IPR013766">
    <property type="entry name" value="Thioredoxin_domain"/>
</dbReference>
<proteinExistence type="inferred from homology"/>
<evidence type="ECO:0000256" key="8">
    <source>
        <dbReference type="ARBA" id="ARBA00023284"/>
    </source>
</evidence>
<organism evidence="13 14">
    <name type="scientific">Metarhizium anisopliae (strain ARSEF 549)</name>
    <dbReference type="NCBI Taxonomy" id="3151832"/>
    <lineage>
        <taxon>Eukaryota</taxon>
        <taxon>Fungi</taxon>
        <taxon>Dikarya</taxon>
        <taxon>Ascomycota</taxon>
        <taxon>Pezizomycotina</taxon>
        <taxon>Sordariomycetes</taxon>
        <taxon>Hypocreomycetidae</taxon>
        <taxon>Hypocreales</taxon>
        <taxon>Clavicipitaceae</taxon>
        <taxon>Metarhizium</taxon>
    </lineage>
</organism>
<evidence type="ECO:0000256" key="6">
    <source>
        <dbReference type="ARBA" id="ARBA00022824"/>
    </source>
</evidence>
<dbReference type="GO" id="GO:0006457">
    <property type="term" value="P:protein folding"/>
    <property type="evidence" value="ECO:0007669"/>
    <property type="project" value="TreeGrafter"/>
</dbReference>
<keyword evidence="6" id="KW-0256">Endoplasmic reticulum</keyword>
<evidence type="ECO:0000256" key="2">
    <source>
        <dbReference type="ARBA" id="ARBA00002692"/>
    </source>
</evidence>
<evidence type="ECO:0000313" key="14">
    <source>
        <dbReference type="Proteomes" id="UP000031186"/>
    </source>
</evidence>
<dbReference type="InterPro" id="IPR036249">
    <property type="entry name" value="Thioredoxin-like_sf"/>
</dbReference>
<protein>
    <recommendedName>
        <fullName evidence="9">Protein disulfide-isomerase</fullName>
        <ecNumber evidence="5">5.3.4.1</ecNumber>
    </recommendedName>
</protein>
<evidence type="ECO:0000256" key="9">
    <source>
        <dbReference type="ARBA" id="ARBA00039846"/>
    </source>
</evidence>
<comment type="catalytic activity">
    <reaction evidence="1">
        <text>Catalyzes the rearrangement of -S-S- bonds in proteins.</text>
        <dbReference type="EC" id="5.3.4.1"/>
    </reaction>
</comment>
<feature type="non-terminal residue" evidence="13">
    <location>
        <position position="1"/>
    </location>
</feature>
<dbReference type="Proteomes" id="UP000031186">
    <property type="component" value="Unassembled WGS sequence"/>
</dbReference>
<comment type="similarity">
    <text evidence="4">Belongs to the protein disulfide isomerase family.</text>
</comment>
<dbReference type="GO" id="GO:0005788">
    <property type="term" value="C:endoplasmic reticulum lumen"/>
    <property type="evidence" value="ECO:0007669"/>
    <property type="project" value="UniProtKB-SubCell"/>
</dbReference>
<evidence type="ECO:0000256" key="5">
    <source>
        <dbReference type="ARBA" id="ARBA00012723"/>
    </source>
</evidence>
<keyword evidence="7" id="KW-0413">Isomerase</keyword>
<evidence type="ECO:0000256" key="10">
    <source>
        <dbReference type="SAM" id="MobiDB-lite"/>
    </source>
</evidence>
<evidence type="ECO:0000256" key="4">
    <source>
        <dbReference type="ARBA" id="ARBA00006347"/>
    </source>
</evidence>
<evidence type="ECO:0000256" key="1">
    <source>
        <dbReference type="ARBA" id="ARBA00001182"/>
    </source>
</evidence>
<feature type="region of interest" description="Disordered" evidence="10">
    <location>
        <begin position="326"/>
        <end position="350"/>
    </location>
</feature>
<accession>A0A0B4FVW8</accession>
<evidence type="ECO:0000256" key="11">
    <source>
        <dbReference type="SAM" id="SignalP"/>
    </source>
</evidence>
<dbReference type="GO" id="GO:0034976">
    <property type="term" value="P:response to endoplasmic reticulum stress"/>
    <property type="evidence" value="ECO:0007669"/>
    <property type="project" value="TreeGrafter"/>
</dbReference>
<dbReference type="HOGENOM" id="CLU_025879_0_0_1"/>
<dbReference type="AlphaFoldDB" id="A0A0B4FVW8"/>
<dbReference type="EC" id="5.3.4.1" evidence="5"/>
<comment type="caution">
    <text evidence="13">The sequence shown here is derived from an EMBL/GenBank/DDBJ whole genome shotgun (WGS) entry which is preliminary data.</text>
</comment>
<sequence length="350" mass="39793">MRSQFSAMTLLACQALAWSHSSAKELKSLLTKRDNTLVAFVVPDHEASKALLPEWTTLQDKIATKSIDCIVSQDLCAEFDVVSFPAIRLYRGDQPMIRYRGPRTASSLMSFFARQQQPAYTKLSKNQIKRFTTTDDFVVIAHLHEDDDELLSRFSTTAEAYRDRYSFGYSTDVAQQDASRLTCYNNIDNLEHSEAELDQSGVIERFLETCKELLIPQLTRRTELKYRLPGKSLVYYFTGEESDRDLYVKKMKPLARTYHEYLRFVTVDSTEYADMSRGMGLELERGLVVENTHGGQLFPYRGSGGDIGIGEVENFITAISQGAVQPWTGHRDDSAKDTGGWSKHNVRDEL</sequence>
<feature type="chain" id="PRO_5002104238" description="Protein disulfide-isomerase" evidence="11">
    <location>
        <begin position="24"/>
        <end position="350"/>
    </location>
</feature>
<feature type="domain" description="Thioredoxin" evidence="12">
    <location>
        <begin position="24"/>
        <end position="112"/>
    </location>
</feature>
<dbReference type="CDD" id="cd02981">
    <property type="entry name" value="PDI_b_family"/>
    <property type="match status" value="1"/>
</dbReference>
<dbReference type="VEuPathDB" id="FungiDB:MAN_01466"/>
<dbReference type="GO" id="GO:0003756">
    <property type="term" value="F:protein disulfide isomerase activity"/>
    <property type="evidence" value="ECO:0007669"/>
    <property type="project" value="UniProtKB-EC"/>
</dbReference>
<evidence type="ECO:0000313" key="13">
    <source>
        <dbReference type="EMBL" id="KID71867.1"/>
    </source>
</evidence>
<name>A0A0B4FVW8_METAF</name>
<dbReference type="Gene3D" id="3.40.30.10">
    <property type="entry name" value="Glutaredoxin"/>
    <property type="match status" value="3"/>
</dbReference>
<comment type="function">
    <text evidence="2">Participates in the folding of proteins containing disulfide bonds, may be involved in glycosylation, prolyl hydroxylation and triglyceride transfer.</text>
</comment>
<reference evidence="13 14" key="1">
    <citation type="journal article" date="2014" name="Proc. Natl. Acad. Sci. U.S.A.">
        <title>Trajectory and genomic determinants of fungal-pathogen speciation and host adaptation.</title>
        <authorList>
            <person name="Hu X."/>
            <person name="Xiao G."/>
            <person name="Zheng P."/>
            <person name="Shang Y."/>
            <person name="Su Y."/>
            <person name="Zhang X."/>
            <person name="Liu X."/>
            <person name="Zhan S."/>
            <person name="St Leger R.J."/>
            <person name="Wang C."/>
        </authorList>
    </citation>
    <scope>NUCLEOTIDE SEQUENCE [LARGE SCALE GENOMIC DNA]</scope>
    <source>
        <strain evidence="13 14">ARSEF 549</strain>
    </source>
</reference>
<dbReference type="CDD" id="cd02961">
    <property type="entry name" value="PDI_a_family"/>
    <property type="match status" value="1"/>
</dbReference>
<evidence type="ECO:0000256" key="3">
    <source>
        <dbReference type="ARBA" id="ARBA00004319"/>
    </source>
</evidence>
<dbReference type="PANTHER" id="PTHR18929">
    <property type="entry name" value="PROTEIN DISULFIDE ISOMERASE"/>
    <property type="match status" value="1"/>
</dbReference>
<gene>
    <name evidence="13" type="ORF">MAN_01466</name>
</gene>
<feature type="signal peptide" evidence="11">
    <location>
        <begin position="1"/>
        <end position="23"/>
    </location>
</feature>
<keyword evidence="11" id="KW-0732">Signal</keyword>
<dbReference type="PANTHER" id="PTHR18929:SF132">
    <property type="entry name" value="PROTEIN DISULFIDE-ISOMERASE A3"/>
    <property type="match status" value="1"/>
</dbReference>
<comment type="subcellular location">
    <subcellularLocation>
        <location evidence="3">Endoplasmic reticulum lumen</location>
    </subcellularLocation>
</comment>
<dbReference type="EMBL" id="AZNF01000001">
    <property type="protein sequence ID" value="KID71867.1"/>
    <property type="molecule type" value="Genomic_DNA"/>
</dbReference>
<evidence type="ECO:0000259" key="12">
    <source>
        <dbReference type="Pfam" id="PF00085"/>
    </source>
</evidence>
<keyword evidence="14" id="KW-1185">Reference proteome</keyword>
<dbReference type="Pfam" id="PF00085">
    <property type="entry name" value="Thioredoxin"/>
    <property type="match status" value="1"/>
</dbReference>
<dbReference type="OrthoDB" id="427280at2759"/>
<evidence type="ECO:0000256" key="7">
    <source>
        <dbReference type="ARBA" id="ARBA00023235"/>
    </source>
</evidence>